<sequence>MVIETLCSLTFWDIAENTESQKGLAFCTVSEMAQASDVVRCLALASTHTAWIKSVTYVEKEFKQEDVKRERLQAEIAELQVVLQYESQGNCV</sequence>
<proteinExistence type="predicted"/>
<dbReference type="RefSeq" id="XP_014144756.1">
    <property type="nucleotide sequence ID" value="XM_014289281.1"/>
</dbReference>
<name>A0A0L0F2L7_9EUKA</name>
<dbReference type="EMBL" id="KQ250099">
    <property type="protein sequence ID" value="KNC70854.1"/>
    <property type="molecule type" value="Genomic_DNA"/>
</dbReference>
<accession>A0A0L0F2L7</accession>
<protein>
    <submittedName>
        <fullName evidence="1">Uncharacterized protein</fullName>
    </submittedName>
</protein>
<gene>
    <name evidence="1" type="ORF">SARC_16614</name>
</gene>
<evidence type="ECO:0000313" key="1">
    <source>
        <dbReference type="EMBL" id="KNC70854.1"/>
    </source>
</evidence>
<organism evidence="1 2">
    <name type="scientific">Sphaeroforma arctica JP610</name>
    <dbReference type="NCBI Taxonomy" id="667725"/>
    <lineage>
        <taxon>Eukaryota</taxon>
        <taxon>Ichthyosporea</taxon>
        <taxon>Ichthyophonida</taxon>
        <taxon>Sphaeroforma</taxon>
    </lineage>
</organism>
<evidence type="ECO:0000313" key="2">
    <source>
        <dbReference type="Proteomes" id="UP000054560"/>
    </source>
</evidence>
<keyword evidence="2" id="KW-1185">Reference proteome</keyword>
<reference evidence="1 2" key="1">
    <citation type="submission" date="2011-02" db="EMBL/GenBank/DDBJ databases">
        <title>The Genome Sequence of Sphaeroforma arctica JP610.</title>
        <authorList>
            <consortium name="The Broad Institute Genome Sequencing Platform"/>
            <person name="Russ C."/>
            <person name="Cuomo C."/>
            <person name="Young S.K."/>
            <person name="Zeng Q."/>
            <person name="Gargeya S."/>
            <person name="Alvarado L."/>
            <person name="Berlin A."/>
            <person name="Chapman S.B."/>
            <person name="Chen Z."/>
            <person name="Freedman E."/>
            <person name="Gellesch M."/>
            <person name="Goldberg J."/>
            <person name="Griggs A."/>
            <person name="Gujja S."/>
            <person name="Heilman E."/>
            <person name="Heiman D."/>
            <person name="Howarth C."/>
            <person name="Mehta T."/>
            <person name="Neiman D."/>
            <person name="Pearson M."/>
            <person name="Roberts A."/>
            <person name="Saif S."/>
            <person name="Shea T."/>
            <person name="Shenoy N."/>
            <person name="Sisk P."/>
            <person name="Stolte C."/>
            <person name="Sykes S."/>
            <person name="White J."/>
            <person name="Yandava C."/>
            <person name="Burger G."/>
            <person name="Gray M.W."/>
            <person name="Holland P.W.H."/>
            <person name="King N."/>
            <person name="Lang F.B.F."/>
            <person name="Roger A.J."/>
            <person name="Ruiz-Trillo I."/>
            <person name="Haas B."/>
            <person name="Nusbaum C."/>
            <person name="Birren B."/>
        </authorList>
    </citation>
    <scope>NUCLEOTIDE SEQUENCE [LARGE SCALE GENOMIC DNA]</scope>
    <source>
        <strain evidence="1 2">JP610</strain>
    </source>
</reference>
<dbReference type="AlphaFoldDB" id="A0A0L0F2L7"/>
<dbReference type="GeneID" id="25917118"/>
<dbReference type="Proteomes" id="UP000054560">
    <property type="component" value="Unassembled WGS sequence"/>
</dbReference>